<dbReference type="RefSeq" id="WP_076347670.1">
    <property type="nucleotide sequence ID" value="NZ_FTOO01000008.1"/>
</dbReference>
<evidence type="ECO:0000259" key="2">
    <source>
        <dbReference type="Pfam" id="PF13439"/>
    </source>
</evidence>
<feature type="domain" description="Glycosyltransferase subfamily 4-like N-terminal" evidence="2">
    <location>
        <begin position="11"/>
        <end position="176"/>
    </location>
</feature>
<protein>
    <submittedName>
        <fullName evidence="3">N-acetyl-alpha-D-glucosaminyl L-malate synthase BshA</fullName>
    </submittedName>
</protein>
<keyword evidence="4" id="KW-1185">Reference proteome</keyword>
<name>A0A1N7NEL0_9BACL</name>
<evidence type="ECO:0000313" key="4">
    <source>
        <dbReference type="Proteomes" id="UP000186156"/>
    </source>
</evidence>
<sequence>MRVGISCYPTVGGSGAVATELGKALARRGHEVHFIVTDVPFRLGGFVEHVYIHQIEPITYPVLKTPPYDFALASLMARVVDEYELDVLHAHYALPFAVCAHLAREMAHHPVRVVTTLHGTDITVLAQDQSLKSIIKLGIEQSDAVTAVSRSLIADTVRLFETDKRIHCIYNFVDPDVFRPGCGGDLKRYFAPNGERVLLHISNFRPVKRIHDVIAVFAGVAKRMPAKLLLVGEGPDLGAAKRQVEQQGLSDRVHFLGRQDEVAPLFAAADLFLLPSESESFGLVALEAMSCGVPVVGSTSGGIPEVVVHGETGFLAPVGHIREMTGFACQLLLDDALYAAFSERGRERAVREFHVHQKVSEYEALYREVMQAESGDPRHPGSRA</sequence>
<dbReference type="GO" id="GO:0016757">
    <property type="term" value="F:glycosyltransferase activity"/>
    <property type="evidence" value="ECO:0007669"/>
    <property type="project" value="InterPro"/>
</dbReference>
<dbReference type="InterPro" id="IPR028098">
    <property type="entry name" value="Glyco_trans_4-like_N"/>
</dbReference>
<dbReference type="STRING" id="252246.SAMN05421799_10861"/>
<reference evidence="4" key="1">
    <citation type="submission" date="2017-01" db="EMBL/GenBank/DDBJ databases">
        <authorList>
            <person name="Varghese N."/>
            <person name="Submissions S."/>
        </authorList>
    </citation>
    <scope>NUCLEOTIDE SEQUENCE [LARGE SCALE GENOMIC DNA]</scope>
    <source>
        <strain evidence="4">DSM 16176</strain>
    </source>
</reference>
<evidence type="ECO:0000259" key="1">
    <source>
        <dbReference type="Pfam" id="PF00534"/>
    </source>
</evidence>
<organism evidence="3 4">
    <name type="scientific">Alicyclobacillus vulcanalis</name>
    <dbReference type="NCBI Taxonomy" id="252246"/>
    <lineage>
        <taxon>Bacteria</taxon>
        <taxon>Bacillati</taxon>
        <taxon>Bacillota</taxon>
        <taxon>Bacilli</taxon>
        <taxon>Bacillales</taxon>
        <taxon>Alicyclobacillaceae</taxon>
        <taxon>Alicyclobacillus</taxon>
    </lineage>
</organism>
<dbReference type="GO" id="GO:0071793">
    <property type="term" value="P:bacillithiol biosynthetic process"/>
    <property type="evidence" value="ECO:0007669"/>
    <property type="project" value="InterPro"/>
</dbReference>
<dbReference type="OrthoDB" id="9810929at2"/>
<dbReference type="SUPFAM" id="SSF53756">
    <property type="entry name" value="UDP-Glycosyltransferase/glycogen phosphorylase"/>
    <property type="match status" value="1"/>
</dbReference>
<proteinExistence type="predicted"/>
<dbReference type="PANTHER" id="PTHR45947">
    <property type="entry name" value="SULFOQUINOVOSYL TRANSFERASE SQD2"/>
    <property type="match status" value="1"/>
</dbReference>
<dbReference type="NCBIfam" id="TIGR03999">
    <property type="entry name" value="thiol_BshA"/>
    <property type="match status" value="1"/>
</dbReference>
<dbReference type="PANTHER" id="PTHR45947:SF3">
    <property type="entry name" value="SULFOQUINOVOSYL TRANSFERASE SQD2"/>
    <property type="match status" value="1"/>
</dbReference>
<dbReference type="Gene3D" id="3.40.50.2000">
    <property type="entry name" value="Glycogen Phosphorylase B"/>
    <property type="match status" value="2"/>
</dbReference>
<dbReference type="InterPro" id="IPR023881">
    <property type="entry name" value="Thiol_BshA"/>
</dbReference>
<dbReference type="Proteomes" id="UP000186156">
    <property type="component" value="Unassembled WGS sequence"/>
</dbReference>
<accession>A0A1N7NEL0</accession>
<dbReference type="AlphaFoldDB" id="A0A1N7NEL0"/>
<dbReference type="InterPro" id="IPR001296">
    <property type="entry name" value="Glyco_trans_1"/>
</dbReference>
<evidence type="ECO:0000313" key="3">
    <source>
        <dbReference type="EMBL" id="SIS96708.1"/>
    </source>
</evidence>
<dbReference type="Pfam" id="PF00534">
    <property type="entry name" value="Glycos_transf_1"/>
    <property type="match status" value="1"/>
</dbReference>
<dbReference type="EMBL" id="FTOO01000008">
    <property type="protein sequence ID" value="SIS96708.1"/>
    <property type="molecule type" value="Genomic_DNA"/>
</dbReference>
<feature type="domain" description="Glycosyl transferase family 1" evidence="1">
    <location>
        <begin position="190"/>
        <end position="348"/>
    </location>
</feature>
<gene>
    <name evidence="3" type="ORF">SAMN05421799_10861</name>
</gene>
<dbReference type="InterPro" id="IPR050194">
    <property type="entry name" value="Glycosyltransferase_grp1"/>
</dbReference>
<dbReference type="Pfam" id="PF13439">
    <property type="entry name" value="Glyco_transf_4"/>
    <property type="match status" value="1"/>
</dbReference>